<sequence length="565" mass="63555">MLLNSVGKSDAVLMLSNLTRTAQPLSFLFTSTLYLSSLRSRFPSGLSTLWASSFDNNSPSTMLLTIPSVPRLVVIPLFLFICGIFFIPRGYHGSGALNMPLLTGKNLTAASSTFNTPVRDFWQELATALLQSQPQCESLRLEEESDSGLTIDFLPLQPHQEHPDRILNLSDKEETALFRSHYTMRKSAQRLAPKLQFAKGTTGIVTTADAFYLPVFLVSLRMLRKTGCNLPVEVFIDDWTKYDSTLCDAVLPSLNARCVVLSNIYETAARAKPPSHYQYKIFAILFSSFQHVLFLDSDAFPTEDPARLFSTAPYTTHGLVTWPDFWAQTISAHFYHIAAIPEVPSQSRLSTESGQLLINKDVHRASLLMMVYYNYYGPDYYYILLSQGSPGAGDKETFVQAALAVSLPYYQVQTPPGVLGSHMNGTFRGIGIAQADPILDYEYLSPMRSHIHPDKVWQNVDLAHLDTKVDEGQNKMHKAPQKPRPIFVHQNNLKLDPAKILDDDRVYGSDNRPCRIWGDKKDRVKEFGLDAERRLWNVITEEGCRLDEASDTCMRLTKYVDGVLD</sequence>
<evidence type="ECO:0000313" key="1">
    <source>
        <dbReference type="EMBL" id="KAB2109965.1"/>
    </source>
</evidence>
<protein>
    <submittedName>
        <fullName evidence="1">Uncharacterized protein</fullName>
    </submittedName>
</protein>
<dbReference type="EMBL" id="PDWZ02000001">
    <property type="protein sequence ID" value="KAB2109965.1"/>
    <property type="molecule type" value="Genomic_DNA"/>
</dbReference>
<organism evidence="1 2">
    <name type="scientific">Alternaria gaisen</name>
    <dbReference type="NCBI Taxonomy" id="167740"/>
    <lineage>
        <taxon>Eukaryota</taxon>
        <taxon>Fungi</taxon>
        <taxon>Dikarya</taxon>
        <taxon>Ascomycota</taxon>
        <taxon>Pezizomycotina</taxon>
        <taxon>Dothideomycetes</taxon>
        <taxon>Pleosporomycetidae</taxon>
        <taxon>Pleosporales</taxon>
        <taxon>Pleosporineae</taxon>
        <taxon>Pleosporaceae</taxon>
        <taxon>Alternaria</taxon>
        <taxon>Alternaria sect. Alternaria</taxon>
    </lineage>
</organism>
<gene>
    <name evidence="1" type="ORF">AG0111_0g609</name>
</gene>
<reference evidence="1 2" key="1">
    <citation type="journal article" date="2019" name="bioRxiv">
        <title>Genomics, evolutionary history and diagnostics of the Alternaria alternata species group including apple and Asian pear pathotypes.</title>
        <authorList>
            <person name="Armitage A.D."/>
            <person name="Cockerton H.M."/>
            <person name="Sreenivasaprasad S."/>
            <person name="Woodhall J.W."/>
            <person name="Lane C.R."/>
            <person name="Harrison R.J."/>
            <person name="Clarkson J.P."/>
        </authorList>
    </citation>
    <scope>NUCLEOTIDE SEQUENCE [LARGE SCALE GENOMIC DNA]</scope>
    <source>
        <strain evidence="1 2">FERA 650</strain>
    </source>
</reference>
<accession>A0ACB6G037</accession>
<name>A0ACB6G037_9PLEO</name>
<keyword evidence="2" id="KW-1185">Reference proteome</keyword>
<dbReference type="Proteomes" id="UP000293547">
    <property type="component" value="Unassembled WGS sequence"/>
</dbReference>
<proteinExistence type="predicted"/>
<comment type="caution">
    <text evidence="1">The sequence shown here is derived from an EMBL/GenBank/DDBJ whole genome shotgun (WGS) entry which is preliminary data.</text>
</comment>
<evidence type="ECO:0000313" key="2">
    <source>
        <dbReference type="Proteomes" id="UP000293547"/>
    </source>
</evidence>